<dbReference type="InterPro" id="IPR032508">
    <property type="entry name" value="FecR_C"/>
</dbReference>
<feature type="domain" description="FecR protein" evidence="2">
    <location>
        <begin position="120"/>
        <end position="205"/>
    </location>
</feature>
<evidence type="ECO:0000256" key="1">
    <source>
        <dbReference type="SAM" id="Phobius"/>
    </source>
</evidence>
<name>A0A3D8HFC9_9BACT</name>
<dbReference type="PANTHER" id="PTHR30273:SF2">
    <property type="entry name" value="PROTEIN FECR"/>
    <property type="match status" value="1"/>
</dbReference>
<proteinExistence type="predicted"/>
<feature type="domain" description="Protein FecR C-terminal" evidence="3">
    <location>
        <begin position="250"/>
        <end position="319"/>
    </location>
</feature>
<dbReference type="Proteomes" id="UP000629596">
    <property type="component" value="Unassembled WGS sequence"/>
</dbReference>
<evidence type="ECO:0000313" key="6">
    <source>
        <dbReference type="Proteomes" id="UP000256321"/>
    </source>
</evidence>
<organism evidence="5 6">
    <name type="scientific">Parabacteroides acidifaciens</name>
    <dbReference type="NCBI Taxonomy" id="2290935"/>
    <lineage>
        <taxon>Bacteria</taxon>
        <taxon>Pseudomonadati</taxon>
        <taxon>Bacteroidota</taxon>
        <taxon>Bacteroidia</taxon>
        <taxon>Bacteroidales</taxon>
        <taxon>Tannerellaceae</taxon>
        <taxon>Parabacteroides</taxon>
    </lineage>
</organism>
<dbReference type="EMBL" id="QREV01000014">
    <property type="protein sequence ID" value="RDU49646.1"/>
    <property type="molecule type" value="Genomic_DNA"/>
</dbReference>
<keyword evidence="7" id="KW-1185">Reference proteome</keyword>
<protein>
    <submittedName>
        <fullName evidence="4">DUF4974 domain-containing protein</fullName>
    </submittedName>
    <submittedName>
        <fullName evidence="5">FecR family protein</fullName>
    </submittedName>
</protein>
<reference evidence="5 6" key="1">
    <citation type="submission" date="2018-07" db="EMBL/GenBank/DDBJ databases">
        <title>Parabacteroides acidifaciens nov. sp., isolated from human feces.</title>
        <authorList>
            <person name="Wang Y.J."/>
        </authorList>
    </citation>
    <scope>NUCLEOTIDE SEQUENCE [LARGE SCALE GENOMIC DNA]</scope>
    <source>
        <strain evidence="5 6">426-9</strain>
    </source>
</reference>
<evidence type="ECO:0000313" key="4">
    <source>
        <dbReference type="EMBL" id="MBC8601660.1"/>
    </source>
</evidence>
<dbReference type="InterPro" id="IPR006860">
    <property type="entry name" value="FecR"/>
</dbReference>
<evidence type="ECO:0000259" key="2">
    <source>
        <dbReference type="Pfam" id="PF04773"/>
    </source>
</evidence>
<dbReference type="Pfam" id="PF04773">
    <property type="entry name" value="FecR"/>
    <property type="match status" value="1"/>
</dbReference>
<keyword evidence="1" id="KW-0472">Membrane</keyword>
<dbReference type="Pfam" id="PF16344">
    <property type="entry name" value="FecR_C"/>
    <property type="match status" value="1"/>
</dbReference>
<dbReference type="EMBL" id="JACRTI010000014">
    <property type="protein sequence ID" value="MBC8601660.1"/>
    <property type="molecule type" value="Genomic_DNA"/>
</dbReference>
<dbReference type="PANTHER" id="PTHR30273">
    <property type="entry name" value="PERIPLASMIC SIGNAL SENSOR AND SIGMA FACTOR ACTIVATOR FECR-RELATED"/>
    <property type="match status" value="1"/>
</dbReference>
<feature type="transmembrane region" description="Helical" evidence="1">
    <location>
        <begin position="82"/>
        <end position="100"/>
    </location>
</feature>
<keyword evidence="1" id="KW-1133">Transmembrane helix</keyword>
<comment type="caution">
    <text evidence="5">The sequence shown here is derived from an EMBL/GenBank/DDBJ whole genome shotgun (WGS) entry which is preliminary data.</text>
</comment>
<evidence type="ECO:0000259" key="3">
    <source>
        <dbReference type="Pfam" id="PF16344"/>
    </source>
</evidence>
<dbReference type="Proteomes" id="UP000256321">
    <property type="component" value="Unassembled WGS sequence"/>
</dbReference>
<sequence length="321" mass="37208">MDFDYRLLVKYLVGTLSPEEMEAVKEWRARSIENEDIYSKLINLRVSWKFMRYNTPGHIESALNEVNGKINRRRRFDIVRSVMKYAAVILLFVSFSYVGWEYLKPENYVTITVKQGEDVKKIMLADGSTVWLKEGASLKMPETFAKNNRQLSLQGEAFFDVAKNAQFPLYVSTNYVNIKVLGTAFNVKTDEKHKNVETVLARGKVALLDKQGNAVLDMSPGEKVTYNSYKNEYSTEIVDVNISTAWRLNQFVFENVTLREIVNQLSVKFNVNINLESSKLAQRKFRCVINEDESLPDILNLLKYLAPIRYRIEGKEIFIYE</sequence>
<dbReference type="Gene3D" id="2.60.120.1440">
    <property type="match status" value="1"/>
</dbReference>
<reference evidence="4 7" key="2">
    <citation type="submission" date="2020-08" db="EMBL/GenBank/DDBJ databases">
        <title>Genome public.</title>
        <authorList>
            <person name="Liu C."/>
            <person name="Sun Q."/>
        </authorList>
    </citation>
    <scope>NUCLEOTIDE SEQUENCE [LARGE SCALE GENOMIC DNA]</scope>
    <source>
        <strain evidence="4 7">426_9</strain>
    </source>
</reference>
<dbReference type="GO" id="GO:0016989">
    <property type="term" value="F:sigma factor antagonist activity"/>
    <property type="evidence" value="ECO:0007669"/>
    <property type="project" value="TreeGrafter"/>
</dbReference>
<evidence type="ECO:0000313" key="7">
    <source>
        <dbReference type="Proteomes" id="UP000629596"/>
    </source>
</evidence>
<dbReference type="PIRSF" id="PIRSF018266">
    <property type="entry name" value="FecR"/>
    <property type="match status" value="1"/>
</dbReference>
<gene>
    <name evidence="5" type="ORF">DWU89_08160</name>
    <name evidence="4" type="ORF">H8784_07980</name>
</gene>
<dbReference type="RefSeq" id="WP_115499149.1">
    <property type="nucleotide sequence ID" value="NZ_JACRTI010000014.1"/>
</dbReference>
<dbReference type="Gene3D" id="3.55.50.30">
    <property type="match status" value="1"/>
</dbReference>
<keyword evidence="1" id="KW-0812">Transmembrane</keyword>
<dbReference type="InterPro" id="IPR012373">
    <property type="entry name" value="Ferrdict_sens_TM"/>
</dbReference>
<evidence type="ECO:0000313" key="5">
    <source>
        <dbReference type="EMBL" id="RDU49646.1"/>
    </source>
</evidence>
<dbReference type="AlphaFoldDB" id="A0A3D8HFC9"/>
<accession>A0A3D8HFC9</accession>